<feature type="region of interest" description="Disordered" evidence="1">
    <location>
        <begin position="25"/>
        <end position="51"/>
    </location>
</feature>
<organism evidence="2 3">
    <name type="scientific">Pontoporia blainvillei</name>
    <name type="common">Franciscana</name>
    <name type="synonym">Delphinus blainvillei</name>
    <dbReference type="NCBI Taxonomy" id="48723"/>
    <lineage>
        <taxon>Eukaryota</taxon>
        <taxon>Metazoa</taxon>
        <taxon>Chordata</taxon>
        <taxon>Craniata</taxon>
        <taxon>Vertebrata</taxon>
        <taxon>Euteleostomi</taxon>
        <taxon>Mammalia</taxon>
        <taxon>Eutheria</taxon>
        <taxon>Laurasiatheria</taxon>
        <taxon>Artiodactyla</taxon>
        <taxon>Whippomorpha</taxon>
        <taxon>Cetacea</taxon>
        <taxon>Odontoceti</taxon>
        <taxon>Pontoporiidae</taxon>
        <taxon>Pontoporia</taxon>
    </lineage>
</organism>
<feature type="region of interest" description="Disordered" evidence="1">
    <location>
        <begin position="198"/>
        <end position="228"/>
    </location>
</feature>
<dbReference type="EMBL" id="PGGH01069900">
    <property type="protein sequence ID" value="NIG58920.1"/>
    <property type="molecule type" value="Genomic_DNA"/>
</dbReference>
<sequence>MGFDTGKEVNQVCFILIKETETQKTSLQVPRMNTDQNTSDSSPDLTFNPGRPVNMELDTAVVEVLMATELKPDQRVSHEVGFASGKPSATEFDIEKMWTTLHTTQRQRMFYGQPSFQALSRMIWMAGLDTKKRFTVPHTYSKCMWDGKPFLQVPHDGSDGWKKARVCKVASGDLFKAVFDAEKKQVTVSYQTRVAKSTMSLNAREQHRSQKENQDLLPRDGEISRGRT</sequence>
<feature type="compositionally biased region" description="Basic and acidic residues" evidence="1">
    <location>
        <begin position="204"/>
        <end position="228"/>
    </location>
</feature>
<comment type="caution">
    <text evidence="2">The sequence shown here is derived from an EMBL/GenBank/DDBJ whole genome shotgun (WGS) entry which is preliminary data.</text>
</comment>
<dbReference type="Proteomes" id="UP001165941">
    <property type="component" value="Unassembled WGS sequence"/>
</dbReference>
<accession>A0ABX0S6K4</accession>
<name>A0ABX0S6K4_PONBL</name>
<keyword evidence="3" id="KW-1185">Reference proteome</keyword>
<evidence type="ECO:0000313" key="2">
    <source>
        <dbReference type="EMBL" id="NIG58920.1"/>
    </source>
</evidence>
<feature type="compositionally biased region" description="Polar residues" evidence="1">
    <location>
        <begin position="25"/>
        <end position="45"/>
    </location>
</feature>
<protein>
    <submittedName>
        <fullName evidence="2">ATPase WRNIP1-like</fullName>
    </submittedName>
</protein>
<evidence type="ECO:0000256" key="1">
    <source>
        <dbReference type="SAM" id="MobiDB-lite"/>
    </source>
</evidence>
<evidence type="ECO:0000313" key="3">
    <source>
        <dbReference type="Proteomes" id="UP001165941"/>
    </source>
</evidence>
<proteinExistence type="predicted"/>
<reference evidence="2" key="1">
    <citation type="submission" date="2018-05" db="EMBL/GenBank/DDBJ databases">
        <authorList>
            <person name="Pedro S.L.S."/>
            <person name="Freitas R.C."/>
            <person name="Barreto A.S."/>
            <person name="Lima A.O.S."/>
        </authorList>
    </citation>
    <scope>NUCLEOTIDE SEQUENCE</scope>
    <source>
        <strain evidence="2">BP203</strain>
        <tissue evidence="2">Muscle</tissue>
    </source>
</reference>
<gene>
    <name evidence="2" type="ORF">BU61_2078</name>
</gene>